<reference evidence="1 2" key="1">
    <citation type="submission" date="2021-02" db="EMBL/GenBank/DDBJ databases">
        <title>Complete genome of Desulfoluna sp. strain ASN36.</title>
        <authorList>
            <person name="Takahashi A."/>
            <person name="Kojima H."/>
            <person name="Fukui M."/>
        </authorList>
    </citation>
    <scope>NUCLEOTIDE SEQUENCE [LARGE SCALE GENOMIC DNA]</scope>
    <source>
        <strain evidence="1 2">ASN36</strain>
    </source>
</reference>
<name>A0ABM7PBL9_9BACT</name>
<evidence type="ECO:0000313" key="2">
    <source>
        <dbReference type="Proteomes" id="UP001320148"/>
    </source>
</evidence>
<organism evidence="1 2">
    <name type="scientific">Desulfoluna limicola</name>
    <dbReference type="NCBI Taxonomy" id="2810562"/>
    <lineage>
        <taxon>Bacteria</taxon>
        <taxon>Pseudomonadati</taxon>
        <taxon>Thermodesulfobacteriota</taxon>
        <taxon>Desulfobacteria</taxon>
        <taxon>Desulfobacterales</taxon>
        <taxon>Desulfolunaceae</taxon>
        <taxon>Desulfoluna</taxon>
    </lineage>
</organism>
<sequence>MAAKKTTTTEKKEPTQVAYVGPEVRQPVHITQYQVFRNGLPKEVEAFIKERTELKRFLVPVEGLASAMSDLNNPESLLARKYAEAKGAK</sequence>
<proteinExistence type="predicted"/>
<accession>A0ABM7PBL9</accession>
<keyword evidence="2" id="KW-1185">Reference proteome</keyword>
<dbReference type="Proteomes" id="UP001320148">
    <property type="component" value="Chromosome"/>
</dbReference>
<dbReference type="EMBL" id="AP024488">
    <property type="protein sequence ID" value="BCS94508.1"/>
    <property type="molecule type" value="Genomic_DNA"/>
</dbReference>
<evidence type="ECO:0000313" key="1">
    <source>
        <dbReference type="EMBL" id="BCS94508.1"/>
    </source>
</evidence>
<gene>
    <name evidence="1" type="ORF">DSLASN_01400</name>
</gene>
<dbReference type="RefSeq" id="WP_236890824.1">
    <property type="nucleotide sequence ID" value="NZ_AP024488.1"/>
</dbReference>
<protein>
    <submittedName>
        <fullName evidence="1">Uncharacterized protein</fullName>
    </submittedName>
</protein>